<evidence type="ECO:0000313" key="3">
    <source>
        <dbReference type="Proteomes" id="UP000799092"/>
    </source>
</evidence>
<feature type="domain" description="Helix-turn-helix" evidence="1">
    <location>
        <begin position="1"/>
        <end position="44"/>
    </location>
</feature>
<accession>A0A6A8DJV7</accession>
<dbReference type="AlphaFoldDB" id="A0A6A8DJV7"/>
<dbReference type="Proteomes" id="UP000799092">
    <property type="component" value="Unassembled WGS sequence"/>
</dbReference>
<comment type="caution">
    <text evidence="2">The sequence shown here is derived from an EMBL/GenBank/DDBJ whole genome shotgun (WGS) entry which is preliminary data.</text>
</comment>
<protein>
    <recommendedName>
        <fullName evidence="1">Helix-turn-helix domain-containing protein</fullName>
    </recommendedName>
</protein>
<reference evidence="2" key="1">
    <citation type="submission" date="2019-11" db="EMBL/GenBank/DDBJ databases">
        <authorList>
            <person name="Li J."/>
        </authorList>
    </citation>
    <scope>NUCLEOTIDE SEQUENCE</scope>
    <source>
        <strain evidence="2">B6B</strain>
    </source>
</reference>
<dbReference type="OrthoDB" id="2679662at2"/>
<evidence type="ECO:0000313" key="2">
    <source>
        <dbReference type="EMBL" id="MRH41532.1"/>
    </source>
</evidence>
<dbReference type="EMBL" id="WJNG01000002">
    <property type="protein sequence ID" value="MRH41532.1"/>
    <property type="molecule type" value="Genomic_DNA"/>
</dbReference>
<proteinExistence type="predicted"/>
<dbReference type="InterPro" id="IPR045403">
    <property type="entry name" value="HTH_59_Firmicutes_type"/>
</dbReference>
<sequence length="66" mass="7178">MGPLQDIMGVEEASVLWDLSPGYIKNLCANDLVECKKIGGTWVLDKNQSSPKKVKSSTLLNDGLND</sequence>
<name>A0A6A8DJV7_9BACI</name>
<evidence type="ECO:0000259" key="1">
    <source>
        <dbReference type="Pfam" id="PF20038"/>
    </source>
</evidence>
<gene>
    <name evidence="2" type="ORF">GH741_02445</name>
</gene>
<organism evidence="2 3">
    <name type="scientific">Aquibacillus halophilus</name>
    <dbReference type="NCBI Taxonomy" id="930132"/>
    <lineage>
        <taxon>Bacteria</taxon>
        <taxon>Bacillati</taxon>
        <taxon>Bacillota</taxon>
        <taxon>Bacilli</taxon>
        <taxon>Bacillales</taxon>
        <taxon>Bacillaceae</taxon>
        <taxon>Aquibacillus</taxon>
    </lineage>
</organism>
<keyword evidence="3" id="KW-1185">Reference proteome</keyword>
<dbReference type="RefSeq" id="WP_153735184.1">
    <property type="nucleotide sequence ID" value="NZ_WJNG01000002.1"/>
</dbReference>
<dbReference type="Pfam" id="PF20038">
    <property type="entry name" value="HTH_59"/>
    <property type="match status" value="1"/>
</dbReference>